<feature type="compositionally biased region" description="Low complexity" evidence="1">
    <location>
        <begin position="756"/>
        <end position="766"/>
    </location>
</feature>
<dbReference type="EMBL" id="BMAR01000003">
    <property type="protein sequence ID" value="GFR42273.1"/>
    <property type="molecule type" value="Genomic_DNA"/>
</dbReference>
<feature type="compositionally biased region" description="Pro residues" evidence="1">
    <location>
        <begin position="859"/>
        <end position="868"/>
    </location>
</feature>
<evidence type="ECO:0000256" key="1">
    <source>
        <dbReference type="SAM" id="MobiDB-lite"/>
    </source>
</evidence>
<feature type="compositionally biased region" description="Gly residues" evidence="1">
    <location>
        <begin position="289"/>
        <end position="299"/>
    </location>
</feature>
<reference evidence="2 3" key="1">
    <citation type="journal article" date="2021" name="Sci. Rep.">
        <title>Genome sequencing of the multicellular alga Astrephomene provides insights into convergent evolution of germ-soma differentiation.</title>
        <authorList>
            <person name="Yamashita S."/>
            <person name="Yamamoto K."/>
            <person name="Matsuzaki R."/>
            <person name="Suzuki S."/>
            <person name="Yamaguchi H."/>
            <person name="Hirooka S."/>
            <person name="Minakuchi Y."/>
            <person name="Miyagishima S."/>
            <person name="Kawachi M."/>
            <person name="Toyoda A."/>
            <person name="Nozaki H."/>
        </authorList>
    </citation>
    <scope>NUCLEOTIDE SEQUENCE [LARGE SCALE GENOMIC DNA]</scope>
    <source>
        <strain evidence="2 3">NIES-4017</strain>
    </source>
</reference>
<feature type="compositionally biased region" description="Acidic residues" evidence="1">
    <location>
        <begin position="645"/>
        <end position="661"/>
    </location>
</feature>
<name>A0AAD3HIU9_9CHLO</name>
<comment type="caution">
    <text evidence="2">The sequence shown here is derived from an EMBL/GenBank/DDBJ whole genome shotgun (WGS) entry which is preliminary data.</text>
</comment>
<feature type="compositionally biased region" description="Low complexity" evidence="1">
    <location>
        <begin position="632"/>
        <end position="641"/>
    </location>
</feature>
<feature type="compositionally biased region" description="Gly residues" evidence="1">
    <location>
        <begin position="253"/>
        <end position="264"/>
    </location>
</feature>
<feature type="region of interest" description="Disordered" evidence="1">
    <location>
        <begin position="798"/>
        <end position="878"/>
    </location>
</feature>
<accession>A0AAD3HIU9</accession>
<dbReference type="Proteomes" id="UP001054857">
    <property type="component" value="Unassembled WGS sequence"/>
</dbReference>
<protein>
    <submittedName>
        <fullName evidence="2">Uncharacterized protein</fullName>
    </submittedName>
</protein>
<feature type="region of interest" description="Disordered" evidence="1">
    <location>
        <begin position="76"/>
        <end position="119"/>
    </location>
</feature>
<feature type="compositionally biased region" description="Low complexity" evidence="1">
    <location>
        <begin position="696"/>
        <end position="729"/>
    </location>
</feature>
<feature type="compositionally biased region" description="Low complexity" evidence="1">
    <location>
        <begin position="154"/>
        <end position="164"/>
    </location>
</feature>
<proteinExistence type="predicted"/>
<feature type="compositionally biased region" description="Pro residues" evidence="1">
    <location>
        <begin position="165"/>
        <end position="174"/>
    </location>
</feature>
<feature type="compositionally biased region" description="Acidic residues" evidence="1">
    <location>
        <begin position="736"/>
        <end position="755"/>
    </location>
</feature>
<evidence type="ECO:0000313" key="2">
    <source>
        <dbReference type="EMBL" id="GFR42273.1"/>
    </source>
</evidence>
<sequence>MSALSAAQLPRAQLKCVIAPDRLGHAMPQRRVVVARAKNNQKNEGVYFEYEAIDPNAANEIAALQEEEADQFGWAQRSREKKKEMQKRHRSIDQKVFGVTTGDPRKAAKRAARARAADRQQAAAEAAALAASDGPLLPSFSPVETPAMRKHKMAATPAAPQPQLQRPPPPPQPSSPAAAPAAPTPASRPAPAAAQGTAAAGAGAAAGAPPAAAPPSAAAAAPAPSGPQASPSRGSGEGSSKAAAGAVASVAAGSGGAGEAGAGGAATPSSGSGSDRRMRLLQRMKGSAGSSGSGGGSGGSSSAPTVAGSGRDSAVDAVAVATAAQQQQQEQVEAQAVMGEATTVAAATAATAAAAAAGAAPAAVGGGVQEGSAAAVSADLLRQFSSLASQLPAASELSPELRPLRAYLQSLLDPASADVREATAGDAADMLERDLREAAEFKEWLRQAAAAEEEGGGAVEGRMEGLLREKEEVEGEEKGEGVGLEGDADWDPEILAAMKYAFGSGGVAEGASGAASGVGAGGGGDAFGDGAVTSALDLISEMRELMAQMDAPASVAAEAGGGAAERDMTDEEVLAALKTSDPELYELLKDVPEFDKLDLDLGLEDFGADLMDLAATAAEAGAGAGSAGGAAAGRAARSSGGPAVGEDDGGDDDDEEEEEDAAGGAAGDERELEELLRGMRSLGLDLPGNVEDAVEAISSSRRARGGATAALPSTTSSSSTGNRGAAGAARSLRVDQDDEDGVFDDEDDDEDDEEGPLSLEDLSLGDVLEALGEDEGLDPRVKLRAQFALQSMFNQPADELAAKGSRSGAEGARKGAKGKEGGKKKGAGQGEAEVLVPPKSTTGMAREALGPDDLDGGAAPPPMLPKPSRPPRRLMERE</sequence>
<feature type="compositionally biased region" description="Basic and acidic residues" evidence="1">
    <location>
        <begin position="667"/>
        <end position="677"/>
    </location>
</feature>
<feature type="compositionally biased region" description="Basic and acidic residues" evidence="1">
    <location>
        <begin position="811"/>
        <end position="823"/>
    </location>
</feature>
<feature type="region of interest" description="Disordered" evidence="1">
    <location>
        <begin position="623"/>
        <end position="778"/>
    </location>
</feature>
<feature type="region of interest" description="Disordered" evidence="1">
    <location>
        <begin position="134"/>
        <end position="313"/>
    </location>
</feature>
<evidence type="ECO:0000313" key="3">
    <source>
        <dbReference type="Proteomes" id="UP001054857"/>
    </source>
</evidence>
<dbReference type="AlphaFoldDB" id="A0AAD3HIU9"/>
<gene>
    <name evidence="2" type="ORF">Agub_g3170</name>
</gene>
<feature type="compositionally biased region" description="Low complexity" evidence="1">
    <location>
        <begin position="189"/>
        <end position="252"/>
    </location>
</feature>
<keyword evidence="3" id="KW-1185">Reference proteome</keyword>
<organism evidence="2 3">
    <name type="scientific">Astrephomene gubernaculifera</name>
    <dbReference type="NCBI Taxonomy" id="47775"/>
    <lineage>
        <taxon>Eukaryota</taxon>
        <taxon>Viridiplantae</taxon>
        <taxon>Chlorophyta</taxon>
        <taxon>core chlorophytes</taxon>
        <taxon>Chlorophyceae</taxon>
        <taxon>CS clade</taxon>
        <taxon>Chlamydomonadales</taxon>
        <taxon>Astrephomenaceae</taxon>
        <taxon>Astrephomene</taxon>
    </lineage>
</organism>